<name>A0A921HVV9_9LACO</name>
<comment type="caution">
    <text evidence="1">The sequence shown here is derived from an EMBL/GenBank/DDBJ whole genome shotgun (WGS) entry which is preliminary data.</text>
</comment>
<protein>
    <submittedName>
        <fullName evidence="1">Uncharacterized protein</fullName>
    </submittedName>
</protein>
<reference evidence="1" key="1">
    <citation type="journal article" date="2021" name="PeerJ">
        <title>Extensive microbial diversity within the chicken gut microbiome revealed by metagenomics and culture.</title>
        <authorList>
            <person name="Gilroy R."/>
            <person name="Ravi A."/>
            <person name="Getino M."/>
            <person name="Pursley I."/>
            <person name="Horton D.L."/>
            <person name="Alikhan N.F."/>
            <person name="Baker D."/>
            <person name="Gharbi K."/>
            <person name="Hall N."/>
            <person name="Watson M."/>
            <person name="Adriaenssens E.M."/>
            <person name="Foster-Nyarko E."/>
            <person name="Jarju S."/>
            <person name="Secka A."/>
            <person name="Antonio M."/>
            <person name="Oren A."/>
            <person name="Chaudhuri R.R."/>
            <person name="La Ragione R."/>
            <person name="Hildebrand F."/>
            <person name="Pallen M.J."/>
        </authorList>
    </citation>
    <scope>NUCLEOTIDE SEQUENCE</scope>
    <source>
        <strain evidence="1">7886</strain>
    </source>
</reference>
<proteinExistence type="predicted"/>
<dbReference type="AlphaFoldDB" id="A0A921HVV9"/>
<dbReference type="Proteomes" id="UP000747013">
    <property type="component" value="Unassembled WGS sequence"/>
</dbReference>
<reference evidence="1" key="2">
    <citation type="submission" date="2021-09" db="EMBL/GenBank/DDBJ databases">
        <authorList>
            <person name="Gilroy R."/>
        </authorList>
    </citation>
    <scope>NUCLEOTIDE SEQUENCE</scope>
    <source>
        <strain evidence="1">7886</strain>
    </source>
</reference>
<gene>
    <name evidence="1" type="ORF">K8V88_11790</name>
</gene>
<organism evidence="1 2">
    <name type="scientific">Companilactobacillus farciminis</name>
    <dbReference type="NCBI Taxonomy" id="1612"/>
    <lineage>
        <taxon>Bacteria</taxon>
        <taxon>Bacillati</taxon>
        <taxon>Bacillota</taxon>
        <taxon>Bacilli</taxon>
        <taxon>Lactobacillales</taxon>
        <taxon>Lactobacillaceae</taxon>
        <taxon>Companilactobacillus</taxon>
    </lineage>
</organism>
<dbReference type="EMBL" id="DYWC01000278">
    <property type="protein sequence ID" value="HJF88106.1"/>
    <property type="molecule type" value="Genomic_DNA"/>
</dbReference>
<sequence>MFINEAAKKAVSNGKAMILERDNIRICILPTNTKSGIIEMSHGGSYLHSWHPQLSDLLSDRWCVSDNVRIIPLPSDKQGPTGRMGISQPITVINQHGTTDKDNNRSNIIDHEEWTTSD</sequence>
<evidence type="ECO:0000313" key="1">
    <source>
        <dbReference type="EMBL" id="HJF88106.1"/>
    </source>
</evidence>
<accession>A0A921HVV9</accession>
<evidence type="ECO:0000313" key="2">
    <source>
        <dbReference type="Proteomes" id="UP000747013"/>
    </source>
</evidence>